<reference evidence="3" key="1">
    <citation type="submission" date="2022-10" db="EMBL/GenBank/DDBJ databases">
        <authorList>
            <consortium name="ENA_rothamsted_submissions"/>
            <consortium name="culmorum"/>
            <person name="King R."/>
        </authorList>
    </citation>
    <scope>NUCLEOTIDE SEQUENCE</scope>
</reference>
<feature type="repeat" description="NHL" evidence="2">
    <location>
        <begin position="118"/>
        <end position="158"/>
    </location>
</feature>
<dbReference type="EMBL" id="CAKJVI040000001">
    <property type="protein sequence ID" value="CAI3083008.1"/>
    <property type="molecule type" value="Genomic_DNA"/>
</dbReference>
<dbReference type="InterPro" id="IPR011042">
    <property type="entry name" value="6-blade_b-propeller_TolB-like"/>
</dbReference>
<dbReference type="InterPro" id="IPR001258">
    <property type="entry name" value="NHL_repeat"/>
</dbReference>
<protein>
    <submittedName>
        <fullName evidence="3">Uncharacterized protein</fullName>
    </submittedName>
</protein>
<keyword evidence="4" id="KW-1185">Reference proteome</keyword>
<dbReference type="PROSITE" id="PS51125">
    <property type="entry name" value="NHL"/>
    <property type="match status" value="3"/>
</dbReference>
<feature type="repeat" description="NHL" evidence="2">
    <location>
        <begin position="165"/>
        <end position="205"/>
    </location>
</feature>
<evidence type="ECO:0000313" key="3">
    <source>
        <dbReference type="EMBL" id="CAI3083008.1"/>
    </source>
</evidence>
<organism evidence="3 4">
    <name type="scientific">Diatraea saccharalis</name>
    <name type="common">sugarcane borer</name>
    <dbReference type="NCBI Taxonomy" id="40085"/>
    <lineage>
        <taxon>Eukaryota</taxon>
        <taxon>Metazoa</taxon>
        <taxon>Ecdysozoa</taxon>
        <taxon>Arthropoda</taxon>
        <taxon>Hexapoda</taxon>
        <taxon>Insecta</taxon>
        <taxon>Pterygota</taxon>
        <taxon>Neoptera</taxon>
        <taxon>Endopterygota</taxon>
        <taxon>Lepidoptera</taxon>
        <taxon>Glossata</taxon>
        <taxon>Ditrysia</taxon>
        <taxon>Pyraloidea</taxon>
        <taxon>Crambidae</taxon>
        <taxon>Crambinae</taxon>
        <taxon>Diatraea</taxon>
    </lineage>
</organism>
<name>A0A9P1FA82_9NEOP</name>
<dbReference type="PANTHER" id="PTHR24104">
    <property type="entry name" value="E3 UBIQUITIN-PROTEIN LIGASE NHLRC1-RELATED"/>
    <property type="match status" value="1"/>
</dbReference>
<keyword evidence="1" id="KW-0677">Repeat</keyword>
<dbReference type="PANTHER" id="PTHR24104:SF48">
    <property type="entry name" value="PROTEIN WECH"/>
    <property type="match status" value="1"/>
</dbReference>
<accession>A0A9P1FA82</accession>
<dbReference type="AlphaFoldDB" id="A0A9P1FA82"/>
<sequence length="307" mass="34100">MQPSQAAQLYPTSNYVASTSNMRMPQDYSLSMTSTNNHIYTSSLITQSNTTTVCGIGRAIPAYWMSVSLKPNRSSVPGEPIFSFGPDGRGEGQVSRPWGFCIDRIQIFSHGGDFRTMFGSKGPGPGEFNLPAGITTDVLDRIIVADKANHRVQIFSMYGNFILEFGSFGKRNGRFRYPWDGAVNTIGNIVVTDTLNHHIQLFTSEGKELTQQQWREDYGLGELDRPSGIVTDDEGHIIVADSKKHRLLVFTSDLRLLATKYLKSPDLDHNDRPSDVALTPEGYLVVLFESRPISDTSLVGKHFIKVC</sequence>
<proteinExistence type="predicted"/>
<dbReference type="InterPro" id="IPR050952">
    <property type="entry name" value="TRIM-NHL_E3_ligases"/>
</dbReference>
<dbReference type="Pfam" id="PF01436">
    <property type="entry name" value="NHL"/>
    <property type="match status" value="2"/>
</dbReference>
<evidence type="ECO:0000313" key="4">
    <source>
        <dbReference type="Proteomes" id="UP001153714"/>
    </source>
</evidence>
<gene>
    <name evidence="3" type="ORF">DIATSA_LOCUS14134</name>
</gene>
<evidence type="ECO:0000256" key="1">
    <source>
        <dbReference type="ARBA" id="ARBA00022737"/>
    </source>
</evidence>
<dbReference type="Gene3D" id="2.120.10.30">
    <property type="entry name" value="TolB, C-terminal domain"/>
    <property type="match status" value="1"/>
</dbReference>
<evidence type="ECO:0000256" key="2">
    <source>
        <dbReference type="PROSITE-ProRule" id="PRU00504"/>
    </source>
</evidence>
<comment type="caution">
    <text evidence="3">The sequence shown here is derived from an EMBL/GenBank/DDBJ whole genome shotgun (WGS) entry which is preliminary data.</text>
</comment>
<dbReference type="Proteomes" id="UP001153714">
    <property type="component" value="Unassembled WGS sequence"/>
</dbReference>
<dbReference type="OrthoDB" id="342730at2759"/>
<feature type="repeat" description="NHL" evidence="2">
    <location>
        <begin position="221"/>
        <end position="253"/>
    </location>
</feature>
<dbReference type="SUPFAM" id="SSF101898">
    <property type="entry name" value="NHL repeat"/>
    <property type="match status" value="1"/>
</dbReference>